<proteinExistence type="predicted"/>
<accession>G4ZP67</accession>
<dbReference type="KEGG" id="psoj:PHYSODRAFT_249154"/>
<organism evidence="1 2">
    <name type="scientific">Phytophthora sojae (strain P6497)</name>
    <name type="common">Soybean stem and root rot agent</name>
    <name type="synonym">Phytophthora megasperma f. sp. glycines</name>
    <dbReference type="NCBI Taxonomy" id="1094619"/>
    <lineage>
        <taxon>Eukaryota</taxon>
        <taxon>Sar</taxon>
        <taxon>Stramenopiles</taxon>
        <taxon>Oomycota</taxon>
        <taxon>Peronosporomycetes</taxon>
        <taxon>Peronosporales</taxon>
        <taxon>Peronosporaceae</taxon>
        <taxon>Phytophthora</taxon>
    </lineage>
</organism>
<gene>
    <name evidence="1" type="ORF">PHYSODRAFT_249154</name>
</gene>
<evidence type="ECO:0000313" key="1">
    <source>
        <dbReference type="EMBL" id="EGZ15107.1"/>
    </source>
</evidence>
<evidence type="ECO:0008006" key="3">
    <source>
        <dbReference type="Google" id="ProtNLM"/>
    </source>
</evidence>
<dbReference type="OMA" id="NRVEATQ"/>
<protein>
    <recommendedName>
        <fullName evidence="3">RXLR phytopathogen effector protein WY-domain domain-containing protein</fullName>
    </recommendedName>
</protein>
<evidence type="ECO:0000313" key="2">
    <source>
        <dbReference type="Proteomes" id="UP000002640"/>
    </source>
</evidence>
<dbReference type="Proteomes" id="UP000002640">
    <property type="component" value="Unassembled WGS sequence"/>
</dbReference>
<dbReference type="EMBL" id="JH159155">
    <property type="protein sequence ID" value="EGZ15107.1"/>
    <property type="molecule type" value="Genomic_DNA"/>
</dbReference>
<dbReference type="AlphaFoldDB" id="G4ZP67"/>
<dbReference type="RefSeq" id="XP_009528856.1">
    <property type="nucleotide sequence ID" value="XM_009530561.1"/>
</dbReference>
<dbReference type="GeneID" id="20637897"/>
<sequence>MQRWFAAGNSADDVFKLLKLDKAGDDLFASPLLNNLNTYLQIFNRNNPAEKTTLYKTLAAHYGDDGLARIILATKKTGGTSEILNRVEATQLQIWLGGGNLGHRHESGGCTHPALAEHGDVSRDRLHAAEPWQGPLFTIFTKFTDAYHAKNPRKPMTTGWIVRAHYDDVDVVKMILAAEKSPSSVNAALRMEGALLKDWMAASRAPDHVFEALKLNRVGLKKLLKDPLFLCWMKFMDNFNKAFPGKIVERTMLATTHKDQDLWRAVQAAKKSPKTREFGTKLETEVLKQFIFAEKQPMHVAKLMNVKEKTDANWKLWKL</sequence>
<keyword evidence="2" id="KW-1185">Reference proteome</keyword>
<dbReference type="InParanoid" id="G4ZP67"/>
<reference evidence="1 2" key="1">
    <citation type="journal article" date="2006" name="Science">
        <title>Phytophthora genome sequences uncover evolutionary origins and mechanisms of pathogenesis.</title>
        <authorList>
            <person name="Tyler B.M."/>
            <person name="Tripathy S."/>
            <person name="Zhang X."/>
            <person name="Dehal P."/>
            <person name="Jiang R.H."/>
            <person name="Aerts A."/>
            <person name="Arredondo F.D."/>
            <person name="Baxter L."/>
            <person name="Bensasson D."/>
            <person name="Beynon J.L."/>
            <person name="Chapman J."/>
            <person name="Damasceno C.M."/>
            <person name="Dorrance A.E."/>
            <person name="Dou D."/>
            <person name="Dickerman A.W."/>
            <person name="Dubchak I.L."/>
            <person name="Garbelotto M."/>
            <person name="Gijzen M."/>
            <person name="Gordon S.G."/>
            <person name="Govers F."/>
            <person name="Grunwald N.J."/>
            <person name="Huang W."/>
            <person name="Ivors K.L."/>
            <person name="Jones R.W."/>
            <person name="Kamoun S."/>
            <person name="Krampis K."/>
            <person name="Lamour K.H."/>
            <person name="Lee M.K."/>
            <person name="McDonald W.H."/>
            <person name="Medina M."/>
            <person name="Meijer H.J."/>
            <person name="Nordberg E.K."/>
            <person name="Maclean D.J."/>
            <person name="Ospina-Giraldo M.D."/>
            <person name="Morris P.F."/>
            <person name="Phuntumart V."/>
            <person name="Putnam N.H."/>
            <person name="Rash S."/>
            <person name="Rose J.K."/>
            <person name="Sakihama Y."/>
            <person name="Salamov A.A."/>
            <person name="Savidor A."/>
            <person name="Scheuring C.F."/>
            <person name="Smith B.M."/>
            <person name="Sobral B.W."/>
            <person name="Terry A."/>
            <person name="Torto-Alalibo T.A."/>
            <person name="Win J."/>
            <person name="Xu Z."/>
            <person name="Zhang H."/>
            <person name="Grigoriev I.V."/>
            <person name="Rokhsar D.S."/>
            <person name="Boore J.L."/>
        </authorList>
    </citation>
    <scope>NUCLEOTIDE SEQUENCE [LARGE SCALE GENOMIC DNA]</scope>
    <source>
        <strain evidence="1 2">P6497</strain>
    </source>
</reference>
<dbReference type="SMR" id="G4ZP67"/>
<name>G4ZP67_PHYSP</name>